<comment type="caution">
    <text evidence="2">The sequence shown here is derived from an EMBL/GenBank/DDBJ whole genome shotgun (WGS) entry which is preliminary data.</text>
</comment>
<keyword evidence="3" id="KW-1185">Reference proteome</keyword>
<evidence type="ECO:0000313" key="2">
    <source>
        <dbReference type="EMBL" id="OYD59136.1"/>
    </source>
</evidence>
<feature type="transmembrane region" description="Helical" evidence="1">
    <location>
        <begin position="63"/>
        <end position="86"/>
    </location>
</feature>
<keyword evidence="1" id="KW-1133">Transmembrane helix</keyword>
<dbReference type="OrthoDB" id="2679119at2"/>
<evidence type="ECO:0000313" key="3">
    <source>
        <dbReference type="Proteomes" id="UP000215059"/>
    </source>
</evidence>
<keyword evidence="1" id="KW-0472">Membrane</keyword>
<gene>
    <name evidence="2" type="ORF">CGZ90_04355</name>
</gene>
<keyword evidence="1" id="KW-0812">Transmembrane</keyword>
<proteinExistence type="predicted"/>
<protein>
    <submittedName>
        <fullName evidence="2">Uncharacterized protein</fullName>
    </submittedName>
</protein>
<evidence type="ECO:0000256" key="1">
    <source>
        <dbReference type="SAM" id="Phobius"/>
    </source>
</evidence>
<dbReference type="Pfam" id="PF10002">
    <property type="entry name" value="DUF2243"/>
    <property type="match status" value="1"/>
</dbReference>
<reference evidence="2 3" key="1">
    <citation type="submission" date="2017-07" db="EMBL/GenBank/DDBJ databases">
        <title>Fictibacillus sp. nov. GDSW-R2A3 Genome sequencing and assembly.</title>
        <authorList>
            <person name="Mayilraj S."/>
        </authorList>
    </citation>
    <scope>NUCLEOTIDE SEQUENCE [LARGE SCALE GENOMIC DNA]</scope>
    <source>
        <strain evidence="2 3">GDSW-R2A3</strain>
    </source>
</reference>
<feature type="transmembrane region" description="Helical" evidence="1">
    <location>
        <begin position="38"/>
        <end position="56"/>
    </location>
</feature>
<dbReference type="InterPro" id="IPR018719">
    <property type="entry name" value="DUF2243_membrane"/>
</dbReference>
<dbReference type="EMBL" id="NOII01000001">
    <property type="protein sequence ID" value="OYD59136.1"/>
    <property type="molecule type" value="Genomic_DNA"/>
</dbReference>
<organism evidence="2 3">
    <name type="scientific">Fictibacillus aquaticus</name>
    <dbReference type="NCBI Taxonomy" id="2021314"/>
    <lineage>
        <taxon>Bacteria</taxon>
        <taxon>Bacillati</taxon>
        <taxon>Bacillota</taxon>
        <taxon>Bacilli</taxon>
        <taxon>Bacillales</taxon>
        <taxon>Fictibacillaceae</taxon>
        <taxon>Fictibacillus</taxon>
    </lineage>
</organism>
<dbReference type="RefSeq" id="WP_094251096.1">
    <property type="nucleotide sequence ID" value="NZ_JBHLXL010000001.1"/>
</dbReference>
<accession>A0A235FCT6</accession>
<feature type="transmembrane region" description="Helical" evidence="1">
    <location>
        <begin position="98"/>
        <end position="116"/>
    </location>
</feature>
<name>A0A235FCT6_9BACL</name>
<dbReference type="AlphaFoldDB" id="A0A235FCT6"/>
<sequence length="131" mass="14633">MSRKWLLTGAVLFLTAVLLPSEKAFAFGFEAKSQGERIGAVAFGIVLLIIMLFAVYKAFTRSFFNGFVAAIGFFLSVDTVVFHWIFQLHRITKGPEANILEPIFVVIGAIFIWYGVRSEKKISRPSSHSSQ</sequence>
<dbReference type="Proteomes" id="UP000215059">
    <property type="component" value="Unassembled WGS sequence"/>
</dbReference>